<sequence length="1568" mass="186386">MIKPNWNIFKAKFSENPQYNFEWFCYLLFCKEFNREFGIFRYINQAAIETDPINVKDEIIGWQAKFYETSLSDHKEEILSTIEKSKKYYSNITKLYFYTNQEWGQNKGKKPKGLIEVENKAKELNITLEWKTASFFESEFVSSNNQIFAKHFFVQEKSIFNLLEEQKQHTENILNEIHTKITFKNQDIEINREYCIEKLKALSQKVSILTGIGGVGKTVIIKKLYEHFKEVSSFFVFKATEFELRHINDLFKDFTFYEFSEATKEQKNKIIVIDSAEKLLDLKNTDPFKEFLAILIRNKWQIIFTTRNHYLENLYTDLSEIYNIAPLNININILKQKELNELSEKYSFTLPTDEKLLTLIKNPFYLNKYLKYYNEANKLNYNDFKNELWNKIIKKSKPERERCFFNIAYERANSGQFFIISDCESTILHELVEDGILGYEKAGYFITHDIYEEWALEEIIEVEYIRRSNELDFLKKIGQSLPIRRSFRNWISEKLLLQDETIKTFIDEIITNKQIEQFWKDELLVSVLLSDYSKVFFELFKDELLENEQKLLKRITFILRMTCKELDNDLFLQMGIKSLNIFSLKYVLTKPKGEGWSYLIKFVFDNLEEIGIKNINFILPVIHDWNNKNNNGETTKCSSLIALQFYQWTIEEDVYWSRDDSKKELFQAIINGSSEIKYELENIFNEILENKWKNHGEPYNDLIKFVLTKIEAIPIVKNLPKHILELANLFWTYTPKKDDRLYRSRIEVEQHFGLESNHSDYHPASAYQTPIYWLLQSNPKETINFILEFTNKSIEKYVISKFDHSVKVVNVSIDKNTNQEQYISHCLWNMYRGTSSPISPYLLQSIHMALEKYFLEIGKDIESETLESWLIYLLKHSKSASISSVVSSIVLAYPDKTFNVAQILFKTREFFIQDTARLISDQGAESLYSIGKSWGSNHNSFFDEERISTCKDKHRNSTLENLFLNYQFFKSKDVSDEEVNKRQENLWSILDNYYAKLSEETTQSESNKTWRIYLARMDKRKMTPTVEKTEEGTIINFNPELESDLKEFSEASISKNSESLIYTPLKLWAEYKFKNDKKAEKYTQYNKNPENAIKDVQKIINKLNKNVDDDENNFILFNRSTPIFVCSVLIRDYFQDLDTDTKEFCKKIILEIATFSLNPSYQYQISDGVQQAFSVMPILFNSFADKKEDIKLILLLGLFRTDHVGGILEHENFNIFPMLAINDLWEKHFDDAQSLLFGYIFLKPLYDELILKIRQENYDKGVYSYQCNSLERLYEENKDIFLEIIENKIEFDSLDFNKLDFFSLKTVFRLIPSKTQDKNHKEIVLSIVSKFANTLLSSNNDDNIDYTIKHDFMQKYAYFVLHLPQNEIQKYLDPFIVKFNKSEHIADLLKEFIHAEDNLNTYDNFWFIWNSFKEKIFEICKDGDEYSYVDKIIKSYLFAEIRWKETAKDWRSFKEQNKRFFRDISENIGHCPSTLYSFSKLLNDIGTPYLEDGINWLSTILDTNKNYIDKKLETNTIYYIEHYIKRYIYRNRDRIRTTKILKGKVLIVLNFLIEKGSVVGYMLRESVI</sequence>
<name>A0AAX2A678_9BACT</name>
<reference evidence="1 3" key="2">
    <citation type="submission" date="2018-07" db="EMBL/GenBank/DDBJ databases">
        <title>Complete genome of the Arcobacter bivalviorum type strain LMG 26154.</title>
        <authorList>
            <person name="Miller W.G."/>
            <person name="Yee E."/>
            <person name="Bono J.L."/>
        </authorList>
    </citation>
    <scope>NUCLEOTIDE SEQUENCE [LARGE SCALE GENOMIC DNA]</scope>
    <source>
        <strain evidence="1 3">LMG 26154</strain>
    </source>
</reference>
<dbReference type="InterPro" id="IPR027417">
    <property type="entry name" value="P-loop_NTPase"/>
</dbReference>
<gene>
    <name evidence="1" type="ORF">ABIV_0393</name>
    <name evidence="2" type="ORF">CRV05_10755</name>
</gene>
<dbReference type="EMBL" id="CP031217">
    <property type="protein sequence ID" value="AXH11414.1"/>
    <property type="molecule type" value="Genomic_DNA"/>
</dbReference>
<evidence type="ECO:0000313" key="1">
    <source>
        <dbReference type="EMBL" id="AXH11414.1"/>
    </source>
</evidence>
<dbReference type="RefSeq" id="WP_114838292.1">
    <property type="nucleotide sequence ID" value="NZ_CP031217.1"/>
</dbReference>
<dbReference type="Proteomes" id="UP000253850">
    <property type="component" value="Chromosome"/>
</dbReference>
<proteinExistence type="predicted"/>
<protein>
    <submittedName>
        <fullName evidence="2">ATPase</fullName>
    </submittedName>
</protein>
<evidence type="ECO:0000313" key="4">
    <source>
        <dbReference type="Proteomes" id="UP000289193"/>
    </source>
</evidence>
<dbReference type="EMBL" id="PDKM01000006">
    <property type="protein sequence ID" value="RXK09399.1"/>
    <property type="molecule type" value="Genomic_DNA"/>
</dbReference>
<dbReference type="Proteomes" id="UP000289193">
    <property type="component" value="Unassembled WGS sequence"/>
</dbReference>
<evidence type="ECO:0000313" key="3">
    <source>
        <dbReference type="Proteomes" id="UP000253850"/>
    </source>
</evidence>
<reference evidence="2 4" key="1">
    <citation type="submission" date="2017-10" db="EMBL/GenBank/DDBJ databases">
        <title>Genomics of the genus Arcobacter.</title>
        <authorList>
            <person name="Perez-Cataluna A."/>
            <person name="Figueras M.J."/>
        </authorList>
    </citation>
    <scope>NUCLEOTIDE SEQUENCE [LARGE SCALE GENOMIC DNA]</scope>
    <source>
        <strain evidence="2 4">CECT 7835</strain>
    </source>
</reference>
<dbReference type="KEGG" id="hbv:ABIV_0393"/>
<dbReference type="SUPFAM" id="SSF52540">
    <property type="entry name" value="P-loop containing nucleoside triphosphate hydrolases"/>
    <property type="match status" value="1"/>
</dbReference>
<keyword evidence="4" id="KW-1185">Reference proteome</keyword>
<accession>A0AAX2A678</accession>
<organism evidence="2 4">
    <name type="scientific">Halarcobacter bivalviorum</name>
    <dbReference type="NCBI Taxonomy" id="663364"/>
    <lineage>
        <taxon>Bacteria</taxon>
        <taxon>Pseudomonadati</taxon>
        <taxon>Campylobacterota</taxon>
        <taxon>Epsilonproteobacteria</taxon>
        <taxon>Campylobacterales</taxon>
        <taxon>Arcobacteraceae</taxon>
        <taxon>Halarcobacter</taxon>
    </lineage>
</organism>
<dbReference type="Gene3D" id="3.40.50.300">
    <property type="entry name" value="P-loop containing nucleotide triphosphate hydrolases"/>
    <property type="match status" value="1"/>
</dbReference>
<dbReference type="NCBIfam" id="NF041815">
    <property type="entry name" value="Avs4"/>
    <property type="match status" value="1"/>
</dbReference>
<evidence type="ECO:0000313" key="2">
    <source>
        <dbReference type="EMBL" id="RXK09399.1"/>
    </source>
</evidence>